<accession>A0A4V3WCA2</accession>
<name>A0A4V3WCA2_9RHOO</name>
<comment type="caution">
    <text evidence="1">The sequence shown here is derived from an EMBL/GenBank/DDBJ whole genome shotgun (WGS) entry which is preliminary data.</text>
</comment>
<evidence type="ECO:0000313" key="2">
    <source>
        <dbReference type="Proteomes" id="UP000308430"/>
    </source>
</evidence>
<gene>
    <name evidence="1" type="ORF">E6C76_06030</name>
</gene>
<reference evidence="1 2" key="1">
    <citation type="submission" date="2019-04" db="EMBL/GenBank/DDBJ databases">
        <title>Azoarcus nasutitermitis sp. nov. isolated from termite nest.</title>
        <authorList>
            <person name="Lin S.-Y."/>
            <person name="Hameed A."/>
            <person name="Hsu Y.-H."/>
            <person name="Young C.-C."/>
        </authorList>
    </citation>
    <scope>NUCLEOTIDE SEQUENCE [LARGE SCALE GENOMIC DNA]</scope>
    <source>
        <strain evidence="1 2">CC-YHH838</strain>
    </source>
</reference>
<dbReference type="AlphaFoldDB" id="A0A4V3WCA2"/>
<dbReference type="OrthoDB" id="499748at2"/>
<sequence length="172" mass="19112">MSEENGWSIGDAGQVLAGPFLPCLFSMLNLSTESGFVDSTAAARAVRLLQFMVYGENQADDSGLVLGKVLCGIDPGWQLGSTGELSGHECNTVEQMLHGMRQNWTAVGATSLEGLRQSFLQRQGGLSQQEECWHLRVEARAYDVLLDRLPWRLGPIHYCWMDRPLRVAWRDA</sequence>
<organism evidence="1 2">
    <name type="scientific">Pseudothauera nasutitermitis</name>
    <dbReference type="NCBI Taxonomy" id="2565930"/>
    <lineage>
        <taxon>Bacteria</taxon>
        <taxon>Pseudomonadati</taxon>
        <taxon>Pseudomonadota</taxon>
        <taxon>Betaproteobacteria</taxon>
        <taxon>Rhodocyclales</taxon>
        <taxon>Zoogloeaceae</taxon>
        <taxon>Pseudothauera</taxon>
    </lineage>
</organism>
<dbReference type="EMBL" id="SSOC01000002">
    <property type="protein sequence ID" value="THF66398.1"/>
    <property type="molecule type" value="Genomic_DNA"/>
</dbReference>
<proteinExistence type="predicted"/>
<dbReference type="Pfam" id="PF19268">
    <property type="entry name" value="CIS_TMP"/>
    <property type="match status" value="1"/>
</dbReference>
<evidence type="ECO:0000313" key="1">
    <source>
        <dbReference type="EMBL" id="THF66398.1"/>
    </source>
</evidence>
<keyword evidence="2" id="KW-1185">Reference proteome</keyword>
<protein>
    <submittedName>
        <fullName evidence="1">Uncharacterized protein</fullName>
    </submittedName>
</protein>
<dbReference type="InterPro" id="IPR045538">
    <property type="entry name" value="CIS_TMP"/>
</dbReference>
<dbReference type="Proteomes" id="UP000308430">
    <property type="component" value="Unassembled WGS sequence"/>
</dbReference>